<dbReference type="SUPFAM" id="SSF47473">
    <property type="entry name" value="EF-hand"/>
    <property type="match status" value="1"/>
</dbReference>
<protein>
    <submittedName>
        <fullName evidence="3">EF-hand domain-containing protein</fullName>
    </submittedName>
</protein>
<name>A0ABT7FFX0_9RHOB</name>
<dbReference type="PROSITE" id="PS50222">
    <property type="entry name" value="EF_HAND_2"/>
    <property type="match status" value="1"/>
</dbReference>
<evidence type="ECO:0000313" key="4">
    <source>
        <dbReference type="Proteomes" id="UP001227126"/>
    </source>
</evidence>
<comment type="caution">
    <text evidence="3">The sequence shown here is derived from an EMBL/GenBank/DDBJ whole genome shotgun (WGS) entry which is preliminary data.</text>
</comment>
<dbReference type="InterPro" id="IPR018247">
    <property type="entry name" value="EF_Hand_1_Ca_BS"/>
</dbReference>
<dbReference type="Pfam" id="PF13202">
    <property type="entry name" value="EF-hand_5"/>
    <property type="match status" value="2"/>
</dbReference>
<feature type="domain" description="EF-hand" evidence="2">
    <location>
        <begin position="44"/>
        <end position="79"/>
    </location>
</feature>
<feature type="chain" id="PRO_5046193973" evidence="1">
    <location>
        <begin position="20"/>
        <end position="146"/>
    </location>
</feature>
<keyword evidence="4" id="KW-1185">Reference proteome</keyword>
<dbReference type="InterPro" id="IPR011992">
    <property type="entry name" value="EF-hand-dom_pair"/>
</dbReference>
<evidence type="ECO:0000313" key="3">
    <source>
        <dbReference type="EMBL" id="MDK3073978.1"/>
    </source>
</evidence>
<proteinExistence type="predicted"/>
<dbReference type="RefSeq" id="WP_284485911.1">
    <property type="nucleotide sequence ID" value="NZ_JASNJE010000014.1"/>
</dbReference>
<evidence type="ECO:0000259" key="2">
    <source>
        <dbReference type="PROSITE" id="PS50222"/>
    </source>
</evidence>
<keyword evidence="1" id="KW-0732">Signal</keyword>
<dbReference type="Gene3D" id="1.10.238.10">
    <property type="entry name" value="EF-hand"/>
    <property type="match status" value="1"/>
</dbReference>
<evidence type="ECO:0000256" key="1">
    <source>
        <dbReference type="SAM" id="SignalP"/>
    </source>
</evidence>
<dbReference type="Proteomes" id="UP001227126">
    <property type="component" value="Unassembled WGS sequence"/>
</dbReference>
<dbReference type="EMBL" id="JASNJE010000014">
    <property type="protein sequence ID" value="MDK3073978.1"/>
    <property type="molecule type" value="Genomic_DNA"/>
</dbReference>
<organism evidence="3 4">
    <name type="scientific">Sedimentitalea xiamensis</name>
    <dbReference type="NCBI Taxonomy" id="3050037"/>
    <lineage>
        <taxon>Bacteria</taxon>
        <taxon>Pseudomonadati</taxon>
        <taxon>Pseudomonadota</taxon>
        <taxon>Alphaproteobacteria</taxon>
        <taxon>Rhodobacterales</taxon>
        <taxon>Paracoccaceae</taxon>
        <taxon>Sedimentitalea</taxon>
    </lineage>
</organism>
<dbReference type="InterPro" id="IPR002048">
    <property type="entry name" value="EF_hand_dom"/>
</dbReference>
<dbReference type="PROSITE" id="PS00018">
    <property type="entry name" value="EF_HAND_1"/>
    <property type="match status" value="1"/>
</dbReference>
<gene>
    <name evidence="3" type="ORF">QO034_12730</name>
</gene>
<accession>A0ABT7FFX0</accession>
<sequence length="146" mass="15496">MRPAAIFALAAAIGGAALAQQGEPGAHFIENWDMDANGAVSLDEARQKRADLFTMFDQDENGVLDPAEYALFDQTRQDDMAVNAGGHGKGPMRIVNDGLTLPFNDIDGDGSVSADEFLNRVPDWFDTMDRTGDGVVTTGDFAAGNG</sequence>
<reference evidence="3 4" key="1">
    <citation type="submission" date="2023-05" db="EMBL/GenBank/DDBJ databases">
        <title>Sedimentitalea sp. nov. JM2-8.</title>
        <authorList>
            <person name="Huang J."/>
        </authorList>
    </citation>
    <scope>NUCLEOTIDE SEQUENCE [LARGE SCALE GENOMIC DNA]</scope>
    <source>
        <strain evidence="3 4">JM2-8</strain>
    </source>
</reference>
<feature type="signal peptide" evidence="1">
    <location>
        <begin position="1"/>
        <end position="19"/>
    </location>
</feature>